<proteinExistence type="predicted"/>
<reference evidence="1" key="2">
    <citation type="submission" date="2021-04" db="EMBL/GenBank/DDBJ databases">
        <authorList>
            <person name="Gilroy R."/>
        </authorList>
    </citation>
    <scope>NUCLEOTIDE SEQUENCE</scope>
    <source>
        <strain evidence="1">ChiGjej6B6-14162</strain>
    </source>
</reference>
<evidence type="ECO:0000313" key="1">
    <source>
        <dbReference type="EMBL" id="HIX75022.1"/>
    </source>
</evidence>
<evidence type="ECO:0000313" key="2">
    <source>
        <dbReference type="Proteomes" id="UP000886740"/>
    </source>
</evidence>
<dbReference type="PANTHER" id="PTHR36194">
    <property type="entry name" value="S-LAYER-LIKE PROTEIN"/>
    <property type="match status" value="1"/>
</dbReference>
<accession>A0A9D1X9P2</accession>
<protein>
    <recommendedName>
        <fullName evidence="3">PEGA domain-containing protein</fullName>
    </recommendedName>
</protein>
<evidence type="ECO:0008006" key="3">
    <source>
        <dbReference type="Google" id="ProtNLM"/>
    </source>
</evidence>
<gene>
    <name evidence="1" type="ORF">H9977_08345</name>
</gene>
<dbReference type="Proteomes" id="UP000886740">
    <property type="component" value="Unassembled WGS sequence"/>
</dbReference>
<dbReference type="EMBL" id="DXEL01000057">
    <property type="protein sequence ID" value="HIX75022.1"/>
    <property type="molecule type" value="Genomic_DNA"/>
</dbReference>
<dbReference type="AlphaFoldDB" id="A0A9D1X9P2"/>
<name>A0A9D1X9P2_9BACT</name>
<dbReference type="PANTHER" id="PTHR36194:SF1">
    <property type="entry name" value="S-LAYER-LIKE PROTEIN"/>
    <property type="match status" value="1"/>
</dbReference>
<comment type="caution">
    <text evidence="1">The sequence shown here is derived from an EMBL/GenBank/DDBJ whole genome shotgun (WGS) entry which is preliminary data.</text>
</comment>
<organism evidence="1 2">
    <name type="scientific">Candidatus Parabacteroides intestinipullorum</name>
    <dbReference type="NCBI Taxonomy" id="2838723"/>
    <lineage>
        <taxon>Bacteria</taxon>
        <taxon>Pseudomonadati</taxon>
        <taxon>Bacteroidota</taxon>
        <taxon>Bacteroidia</taxon>
        <taxon>Bacteroidales</taxon>
        <taxon>Tannerellaceae</taxon>
        <taxon>Parabacteroides</taxon>
    </lineage>
</organism>
<sequence>MRYLWIILGCLLVVPMVMAQRMRVEDLGRYKKPFLRKAPFTTDKRFALLDLITNEKGFEFSTGGVAVETTEGEGFVTLALPHKCDFLTIKHPVYGQYTWKAPEVLKRKKHYHAYLYTESLDKEYRQEKQWALLSVRPERAIVYVDSVMYQIQDGQLSLYLPIGKHACRIESPFYMPLSDTIELTDSARLEKLFVLEAFYAYLTVETDLSDVRILLDGKSIGSVRAETGRLRPGRYRLTIEKGDWIYYDRLVEIANAERKVIDLRGVALRPSRRGEPLPEQASFLPDSSLVADAVPVEGKPSAPVLRGDTTLASAVSDVHITAFDEDTEIWLNRELVGRGEWQGELMPGFYSVSSRKEGLESRTDFFWVEAGKMVELNLISPKADYGLLNVSCDEVDAAVFLNGLAVGFTPCVLRNLPVDRTYRVHLVKGRKEAEQVIHLRGNDIVNLSLELKLRKEY</sequence>
<reference evidence="1" key="1">
    <citation type="journal article" date="2021" name="PeerJ">
        <title>Extensive microbial diversity within the chicken gut microbiome revealed by metagenomics and culture.</title>
        <authorList>
            <person name="Gilroy R."/>
            <person name="Ravi A."/>
            <person name="Getino M."/>
            <person name="Pursley I."/>
            <person name="Horton D.L."/>
            <person name="Alikhan N.F."/>
            <person name="Baker D."/>
            <person name="Gharbi K."/>
            <person name="Hall N."/>
            <person name="Watson M."/>
            <person name="Adriaenssens E.M."/>
            <person name="Foster-Nyarko E."/>
            <person name="Jarju S."/>
            <person name="Secka A."/>
            <person name="Antonio M."/>
            <person name="Oren A."/>
            <person name="Chaudhuri R.R."/>
            <person name="La Ragione R."/>
            <person name="Hildebrand F."/>
            <person name="Pallen M.J."/>
        </authorList>
    </citation>
    <scope>NUCLEOTIDE SEQUENCE</scope>
    <source>
        <strain evidence="1">ChiGjej6B6-14162</strain>
    </source>
</reference>